<proteinExistence type="inferred from homology"/>
<dbReference type="Proteomes" id="UP000324585">
    <property type="component" value="Unassembled WGS sequence"/>
</dbReference>
<dbReference type="GO" id="GO:0012505">
    <property type="term" value="C:endomembrane system"/>
    <property type="evidence" value="ECO:0007669"/>
    <property type="project" value="UniProtKB-SubCell"/>
</dbReference>
<feature type="transmembrane region" description="Helical" evidence="7">
    <location>
        <begin position="228"/>
        <end position="246"/>
    </location>
</feature>
<feature type="transmembrane region" description="Helical" evidence="7">
    <location>
        <begin position="197"/>
        <end position="216"/>
    </location>
</feature>
<evidence type="ECO:0000256" key="1">
    <source>
        <dbReference type="ARBA" id="ARBA00004127"/>
    </source>
</evidence>
<dbReference type="EMBL" id="VRMN01000002">
    <property type="protein sequence ID" value="KAA8496588.1"/>
    <property type="molecule type" value="Genomic_DNA"/>
</dbReference>
<evidence type="ECO:0000256" key="4">
    <source>
        <dbReference type="ARBA" id="ARBA00022989"/>
    </source>
</evidence>
<dbReference type="Pfam" id="PF01988">
    <property type="entry name" value="VIT1"/>
    <property type="match status" value="1"/>
</dbReference>
<dbReference type="PANTHER" id="PTHR31851">
    <property type="entry name" value="FE(2+)/MN(2+) TRANSPORTER PCL1"/>
    <property type="match status" value="1"/>
</dbReference>
<evidence type="ECO:0000256" key="6">
    <source>
        <dbReference type="SAM" id="MobiDB-lite"/>
    </source>
</evidence>
<keyword evidence="9" id="KW-1185">Reference proteome</keyword>
<sequence length="252" mass="27329">MSAPQKGNGYGAIDEERQASEANGRGGEEHMEEVSIVSDIVLGMSDGFTVPWALSAALSQTGVGSKYVVIAAIAELAAGAVSMGLGGYLSGRTEVQHYRAERAREEREVVETPLEEEQEIYDILMPYGLEKEHVAKIMEHFRAHPEKWVEFMMRFELGMERPDKHKPLKSALCVGGGYVVAGLVPTLPYVLFADSMIAFKISCVVTLISLLVFGVVKAHVTGAPRLWSSLETALVGVVACCAAFFISKQFSA</sequence>
<evidence type="ECO:0000313" key="9">
    <source>
        <dbReference type="Proteomes" id="UP000324585"/>
    </source>
</evidence>
<keyword evidence="4 7" id="KW-1133">Transmembrane helix</keyword>
<feature type="transmembrane region" description="Helical" evidence="7">
    <location>
        <begin position="171"/>
        <end position="191"/>
    </location>
</feature>
<protein>
    <submittedName>
        <fullName evidence="8">Vacuolar iron transporter 1</fullName>
    </submittedName>
</protein>
<comment type="similarity">
    <text evidence="2">Belongs to the CCC1 family.</text>
</comment>
<feature type="region of interest" description="Disordered" evidence="6">
    <location>
        <begin position="1"/>
        <end position="30"/>
    </location>
</feature>
<keyword evidence="5 7" id="KW-0472">Membrane</keyword>
<gene>
    <name evidence="8" type="ORF">FVE85_0317</name>
</gene>
<comment type="caution">
    <text evidence="8">The sequence shown here is derived from an EMBL/GenBank/DDBJ whole genome shotgun (WGS) entry which is preliminary data.</text>
</comment>
<evidence type="ECO:0000313" key="8">
    <source>
        <dbReference type="EMBL" id="KAA8496588.1"/>
    </source>
</evidence>
<feature type="transmembrane region" description="Helical" evidence="7">
    <location>
        <begin position="67"/>
        <end position="89"/>
    </location>
</feature>
<dbReference type="AlphaFoldDB" id="A0A5J4YZR5"/>
<evidence type="ECO:0000256" key="3">
    <source>
        <dbReference type="ARBA" id="ARBA00022692"/>
    </source>
</evidence>
<organism evidence="8 9">
    <name type="scientific">Porphyridium purpureum</name>
    <name type="common">Red alga</name>
    <name type="synonym">Porphyridium cruentum</name>
    <dbReference type="NCBI Taxonomy" id="35688"/>
    <lineage>
        <taxon>Eukaryota</taxon>
        <taxon>Rhodophyta</taxon>
        <taxon>Bangiophyceae</taxon>
        <taxon>Porphyridiales</taxon>
        <taxon>Porphyridiaceae</taxon>
        <taxon>Porphyridium</taxon>
    </lineage>
</organism>
<accession>A0A5J4YZR5</accession>
<evidence type="ECO:0000256" key="5">
    <source>
        <dbReference type="ARBA" id="ARBA00023136"/>
    </source>
</evidence>
<evidence type="ECO:0000256" key="7">
    <source>
        <dbReference type="SAM" id="Phobius"/>
    </source>
</evidence>
<dbReference type="GO" id="GO:0030026">
    <property type="term" value="P:intracellular manganese ion homeostasis"/>
    <property type="evidence" value="ECO:0007669"/>
    <property type="project" value="InterPro"/>
</dbReference>
<keyword evidence="3 7" id="KW-0812">Transmembrane</keyword>
<dbReference type="OMA" id="SRIGWLR"/>
<comment type="subcellular location">
    <subcellularLocation>
        <location evidence="1">Endomembrane system</location>
        <topology evidence="1">Multi-pass membrane protein</topology>
    </subcellularLocation>
</comment>
<reference evidence="9" key="1">
    <citation type="journal article" date="2019" name="Nat. Commun.">
        <title>Expansion of phycobilisome linker gene families in mesophilic red algae.</title>
        <authorList>
            <person name="Lee J."/>
            <person name="Kim D."/>
            <person name="Bhattacharya D."/>
            <person name="Yoon H.S."/>
        </authorList>
    </citation>
    <scope>NUCLEOTIDE SEQUENCE [LARGE SCALE GENOMIC DNA]</scope>
    <source>
        <strain evidence="9">CCMP 1328</strain>
    </source>
</reference>
<evidence type="ECO:0000256" key="2">
    <source>
        <dbReference type="ARBA" id="ARBA00007049"/>
    </source>
</evidence>
<dbReference type="GO" id="GO:0005384">
    <property type="term" value="F:manganese ion transmembrane transporter activity"/>
    <property type="evidence" value="ECO:0007669"/>
    <property type="project" value="InterPro"/>
</dbReference>
<name>A0A5J4YZR5_PORPP</name>
<dbReference type="OrthoDB" id="73465at2759"/>
<dbReference type="InterPro" id="IPR008217">
    <property type="entry name" value="Ccc1_fam"/>
</dbReference>